<gene>
    <name evidence="1" type="ORF">N1032_26775</name>
</gene>
<feature type="non-terminal residue" evidence="1">
    <location>
        <position position="1"/>
    </location>
</feature>
<reference evidence="1" key="1">
    <citation type="submission" date="2022-08" db="EMBL/GenBank/DDBJ databases">
        <authorList>
            <person name="Deng Y."/>
            <person name="Han X.-F."/>
            <person name="Zhang Y.-Q."/>
        </authorList>
    </citation>
    <scope>NUCLEOTIDE SEQUENCE</scope>
    <source>
        <strain evidence="1">CPCC 203386</strain>
    </source>
</reference>
<comment type="caution">
    <text evidence="1">The sequence shown here is derived from an EMBL/GenBank/DDBJ whole genome shotgun (WGS) entry which is preliminary data.</text>
</comment>
<evidence type="ECO:0000313" key="2">
    <source>
        <dbReference type="Proteomes" id="UP001165586"/>
    </source>
</evidence>
<name>A0ABT2HBK9_9MICO</name>
<proteinExistence type="predicted"/>
<keyword evidence="2" id="KW-1185">Reference proteome</keyword>
<protein>
    <recommendedName>
        <fullName evidence="3">Acyl-CoA dehydrogenase</fullName>
    </recommendedName>
</protein>
<organism evidence="1 2">
    <name type="scientific">Herbiconiux daphne</name>
    <dbReference type="NCBI Taxonomy" id="2970914"/>
    <lineage>
        <taxon>Bacteria</taxon>
        <taxon>Bacillati</taxon>
        <taxon>Actinomycetota</taxon>
        <taxon>Actinomycetes</taxon>
        <taxon>Micrococcales</taxon>
        <taxon>Microbacteriaceae</taxon>
        <taxon>Herbiconiux</taxon>
    </lineage>
</organism>
<feature type="non-terminal residue" evidence="1">
    <location>
        <position position="191"/>
    </location>
</feature>
<evidence type="ECO:0000313" key="1">
    <source>
        <dbReference type="EMBL" id="MCS5737340.1"/>
    </source>
</evidence>
<evidence type="ECO:0008006" key="3">
    <source>
        <dbReference type="Google" id="ProtNLM"/>
    </source>
</evidence>
<dbReference type="RefSeq" id="WP_259543703.1">
    <property type="nucleotide sequence ID" value="NZ_JANLCJ010000616.1"/>
</dbReference>
<dbReference type="EMBL" id="JANLCJ010000616">
    <property type="protein sequence ID" value="MCS5737340.1"/>
    <property type="molecule type" value="Genomic_DNA"/>
</dbReference>
<dbReference type="Proteomes" id="UP001165586">
    <property type="component" value="Unassembled WGS sequence"/>
</dbReference>
<sequence length="191" mass="21243">GGRRVEKALELSMGLGIQFALQNIKIYVRSLGMDDETAREYREMMQSPAMQVFQLVTRSPMLAVAGNASNVAAMLGSDWANNVRTTTAPTLPMRHQYEPESTNKILESIGGSLVKNISGAQTLVDLYQVSGLPYSQALRYFTADDWKDHADAAYLVRDSLRRLTPLQDPLTSAIQRQMFEASTGLDWDKPN</sequence>
<accession>A0ABT2HBK9</accession>